<protein>
    <submittedName>
        <fullName evidence="1">Craniofacial development protein 2-like</fullName>
    </submittedName>
</protein>
<organism evidence="1 2">
    <name type="scientific">Elysia marginata</name>
    <dbReference type="NCBI Taxonomy" id="1093978"/>
    <lineage>
        <taxon>Eukaryota</taxon>
        <taxon>Metazoa</taxon>
        <taxon>Spiralia</taxon>
        <taxon>Lophotrochozoa</taxon>
        <taxon>Mollusca</taxon>
        <taxon>Gastropoda</taxon>
        <taxon>Heterobranchia</taxon>
        <taxon>Euthyneura</taxon>
        <taxon>Panpulmonata</taxon>
        <taxon>Sacoglossa</taxon>
        <taxon>Placobranchoidea</taxon>
        <taxon>Plakobranchidae</taxon>
        <taxon>Elysia</taxon>
    </lineage>
</organism>
<reference evidence="1 2" key="1">
    <citation type="journal article" date="2021" name="Elife">
        <title>Chloroplast acquisition without the gene transfer in kleptoplastic sea slugs, Plakobranchus ocellatus.</title>
        <authorList>
            <person name="Maeda T."/>
            <person name="Takahashi S."/>
            <person name="Yoshida T."/>
            <person name="Shimamura S."/>
            <person name="Takaki Y."/>
            <person name="Nagai Y."/>
            <person name="Toyoda A."/>
            <person name="Suzuki Y."/>
            <person name="Arimoto A."/>
            <person name="Ishii H."/>
            <person name="Satoh N."/>
            <person name="Nishiyama T."/>
            <person name="Hasebe M."/>
            <person name="Maruyama T."/>
            <person name="Minagawa J."/>
            <person name="Obokata J."/>
            <person name="Shigenobu S."/>
        </authorList>
    </citation>
    <scope>NUCLEOTIDE SEQUENCE [LARGE SCALE GENOMIC DNA]</scope>
</reference>
<dbReference type="PANTHER" id="PTHR23227:SF67">
    <property type="entry name" value="CRANIOFACIAL DEVELOPMENT PROTEIN 2-LIKE"/>
    <property type="match status" value="1"/>
</dbReference>
<evidence type="ECO:0000313" key="2">
    <source>
        <dbReference type="Proteomes" id="UP000762676"/>
    </source>
</evidence>
<dbReference type="Proteomes" id="UP000762676">
    <property type="component" value="Unassembled WGS sequence"/>
</dbReference>
<gene>
    <name evidence="1" type="ORF">ElyMa_006983100</name>
</gene>
<comment type="caution">
    <text evidence="1">The sequence shown here is derived from an EMBL/GenBank/DDBJ whole genome shotgun (WGS) entry which is preliminary data.</text>
</comment>
<dbReference type="EMBL" id="BMAT01013948">
    <property type="protein sequence ID" value="GFS23645.1"/>
    <property type="molecule type" value="Genomic_DNA"/>
</dbReference>
<proteinExistence type="predicted"/>
<dbReference type="SUPFAM" id="SSF56219">
    <property type="entry name" value="DNase I-like"/>
    <property type="match status" value="1"/>
</dbReference>
<name>A0AAV4JPH6_9GAST</name>
<dbReference type="Gene3D" id="3.60.10.10">
    <property type="entry name" value="Endonuclease/exonuclease/phosphatase"/>
    <property type="match status" value="1"/>
</dbReference>
<dbReference type="CDD" id="cd09076">
    <property type="entry name" value="L1-EN"/>
    <property type="match status" value="1"/>
</dbReference>
<evidence type="ECO:0000313" key="1">
    <source>
        <dbReference type="EMBL" id="GFS23645.1"/>
    </source>
</evidence>
<dbReference type="InterPro" id="IPR027124">
    <property type="entry name" value="Swc5/CFDP1/2"/>
</dbReference>
<dbReference type="AlphaFoldDB" id="A0AAV4JPH6"/>
<dbReference type="PANTHER" id="PTHR23227">
    <property type="entry name" value="BUCENTAUR RELATED"/>
    <property type="match status" value="1"/>
</dbReference>
<dbReference type="InterPro" id="IPR036691">
    <property type="entry name" value="Endo/exonu/phosph_ase_sf"/>
</dbReference>
<keyword evidence="2" id="KW-1185">Reference proteome</keyword>
<accession>A0AAV4JPH6</accession>
<sequence length="292" mass="32974">MDRYLDAVSGLACLHDRASCAGGSIILQLRSPKADRLKGRGQTKLDPIAPTRVAIILKKGLEKSIMEWNPVNSRLIKIRLKERHNNLSIIQCYAPTNDSDEGDKDMFYEQMLGGLSEIPCHDVTILMGDLNAKVVDNNYYSGDERTMGQRGCASINNNGERLVDFCAANDLVIGGTLFKHPVVHKLTWYSPKGRYKNQIDHIAINGSWRGSMLDVRVKRGADVDSDHLLVTANIRLKLRITDRRCADHRRLYVNREEDPDVRQSVIIQLTDRFQTLSEQENSKPQEMNVESG</sequence>